<keyword evidence="1" id="KW-0175">Coiled coil</keyword>
<keyword evidence="2" id="KW-0812">Transmembrane</keyword>
<dbReference type="InterPro" id="IPR009293">
    <property type="entry name" value="UPF0478"/>
</dbReference>
<dbReference type="EMBL" id="JBHLUU010000009">
    <property type="protein sequence ID" value="MFC0474021.1"/>
    <property type="molecule type" value="Genomic_DNA"/>
</dbReference>
<feature type="transmembrane region" description="Helical" evidence="2">
    <location>
        <begin position="6"/>
        <end position="24"/>
    </location>
</feature>
<keyword evidence="2" id="KW-1133">Transmembrane helix</keyword>
<evidence type="ECO:0000256" key="1">
    <source>
        <dbReference type="SAM" id="Coils"/>
    </source>
</evidence>
<feature type="coiled-coil region" evidence="1">
    <location>
        <begin position="27"/>
        <end position="54"/>
    </location>
</feature>
<evidence type="ECO:0000313" key="4">
    <source>
        <dbReference type="Proteomes" id="UP001589738"/>
    </source>
</evidence>
<keyword evidence="4" id="KW-1185">Reference proteome</keyword>
<proteinExistence type="predicted"/>
<evidence type="ECO:0000256" key="2">
    <source>
        <dbReference type="SAM" id="Phobius"/>
    </source>
</evidence>
<dbReference type="PANTHER" id="PTHR40070:SF1">
    <property type="entry name" value="UPF0478 PROTEIN YTXG"/>
    <property type="match status" value="1"/>
</dbReference>
<protein>
    <submittedName>
        <fullName evidence="3">DUF948 domain-containing protein</fullName>
    </submittedName>
</protein>
<dbReference type="Gene3D" id="1.10.287.950">
    <property type="entry name" value="Methyl-accepting chemotaxis protein"/>
    <property type="match status" value="1"/>
</dbReference>
<dbReference type="RefSeq" id="WP_377057480.1">
    <property type="nucleotide sequence ID" value="NZ_JBHLUU010000009.1"/>
</dbReference>
<dbReference type="Proteomes" id="UP001589738">
    <property type="component" value="Unassembled WGS sequence"/>
</dbReference>
<comment type="caution">
    <text evidence="3">The sequence shown here is derived from an EMBL/GenBank/DDBJ whole genome shotgun (WGS) entry which is preliminary data.</text>
</comment>
<sequence>MEWILYVSAGIAAIAFLILVIFLSKALQSLQVTLDSISKTLNGLERQLDGVTRETTDLLHKTNALAEDIQKKSESLGSVVDSVKDVGVTIQKFNSSLQTITNSVNLAVEQNKDKVSQVLQWSNVLLEMKDRWTHRKKEKTVVEEGITEKGRRERGYY</sequence>
<name>A0ABV6KL23_9BACI</name>
<accession>A0ABV6KL23</accession>
<keyword evidence="2" id="KW-0472">Membrane</keyword>
<reference evidence="3 4" key="1">
    <citation type="submission" date="2024-09" db="EMBL/GenBank/DDBJ databases">
        <authorList>
            <person name="Sun Q."/>
            <person name="Mori K."/>
        </authorList>
    </citation>
    <scope>NUCLEOTIDE SEQUENCE [LARGE SCALE GENOMIC DNA]</scope>
    <source>
        <strain evidence="3 4">CGMCC 1.9126</strain>
    </source>
</reference>
<gene>
    <name evidence="3" type="ORF">ACFFHF_01655</name>
</gene>
<dbReference type="PANTHER" id="PTHR40070">
    <property type="entry name" value="UPF0478 PROTEIN YTXG"/>
    <property type="match status" value="1"/>
</dbReference>
<evidence type="ECO:0000313" key="3">
    <source>
        <dbReference type="EMBL" id="MFC0474021.1"/>
    </source>
</evidence>
<organism evidence="3 4">
    <name type="scientific">Robertmurraya beringensis</name>
    <dbReference type="NCBI Taxonomy" id="641660"/>
    <lineage>
        <taxon>Bacteria</taxon>
        <taxon>Bacillati</taxon>
        <taxon>Bacillota</taxon>
        <taxon>Bacilli</taxon>
        <taxon>Bacillales</taxon>
        <taxon>Bacillaceae</taxon>
        <taxon>Robertmurraya</taxon>
    </lineage>
</organism>
<dbReference type="Pfam" id="PF06103">
    <property type="entry name" value="DUF948"/>
    <property type="match status" value="1"/>
</dbReference>